<dbReference type="Gene3D" id="2.60.120.10">
    <property type="entry name" value="Jelly Rolls"/>
    <property type="match status" value="1"/>
</dbReference>
<gene>
    <name evidence="5" type="ORF">D3P08_05175</name>
</gene>
<dbReference type="Pfam" id="PF12833">
    <property type="entry name" value="HTH_18"/>
    <property type="match status" value="1"/>
</dbReference>
<keyword evidence="3" id="KW-0804">Transcription</keyword>
<sequence length="280" mass="32245">MTDHYYGNETGTFRVSRRKADSHHMPASHFHSTYEIYYLMSGKREFFIRDTTLSINEGEVVIIAPNVLHRTTNAKQPKHERLIINMHEQLFSADDSHKEALKPLFERDYVVVNASLRDRLSIESVARAILEEMLEQGPGFELFAQTLAVQLLIICCRHVKLSPMEPQASLTPMHDRISEIVRFINEHYMEDLSLHSLADRFYISPYHLSRSFKEVTGFTFVEYVNSVRIKEAIKLLRGSAMKVNLIARKVGFGSVTHFGRVFKSVTGNAPKYYRKIGSYG</sequence>
<dbReference type="SUPFAM" id="SSF46689">
    <property type="entry name" value="Homeodomain-like"/>
    <property type="match status" value="2"/>
</dbReference>
<evidence type="ECO:0000256" key="2">
    <source>
        <dbReference type="ARBA" id="ARBA00023125"/>
    </source>
</evidence>
<dbReference type="OrthoDB" id="506156at2"/>
<evidence type="ECO:0000313" key="6">
    <source>
        <dbReference type="Proteomes" id="UP000266482"/>
    </source>
</evidence>
<evidence type="ECO:0000256" key="3">
    <source>
        <dbReference type="ARBA" id="ARBA00023163"/>
    </source>
</evidence>
<protein>
    <submittedName>
        <fullName evidence="5">AraC family transcriptional regulator</fullName>
    </submittedName>
</protein>
<dbReference type="EMBL" id="QXQA01000002">
    <property type="protein sequence ID" value="RIX59754.1"/>
    <property type="molecule type" value="Genomic_DNA"/>
</dbReference>
<evidence type="ECO:0000256" key="1">
    <source>
        <dbReference type="ARBA" id="ARBA00023015"/>
    </source>
</evidence>
<reference evidence="5 6" key="1">
    <citation type="submission" date="2018-09" db="EMBL/GenBank/DDBJ databases">
        <title>Paenibacillus aracenensis nov. sp. isolated from a cave in southern Spain.</title>
        <authorList>
            <person name="Jurado V."/>
            <person name="Gutierrez-Patricio S."/>
            <person name="Gonzalez-Pimentel J.L."/>
            <person name="Miller A.Z."/>
            <person name="Laiz L."/>
            <person name="Saiz-Jimenez C."/>
        </authorList>
    </citation>
    <scope>NUCLEOTIDE SEQUENCE [LARGE SCALE GENOMIC DNA]</scope>
    <source>
        <strain evidence="5 6">DSM 22867</strain>
    </source>
</reference>
<dbReference type="InterPro" id="IPR018060">
    <property type="entry name" value="HTH_AraC"/>
</dbReference>
<keyword evidence="1" id="KW-0805">Transcription regulation</keyword>
<dbReference type="PANTHER" id="PTHR43280">
    <property type="entry name" value="ARAC-FAMILY TRANSCRIPTIONAL REGULATOR"/>
    <property type="match status" value="1"/>
</dbReference>
<dbReference type="RefSeq" id="WP_119598586.1">
    <property type="nucleotide sequence ID" value="NZ_QXQA01000002.1"/>
</dbReference>
<dbReference type="PROSITE" id="PS01124">
    <property type="entry name" value="HTH_ARAC_FAMILY_2"/>
    <property type="match status" value="1"/>
</dbReference>
<keyword evidence="2" id="KW-0238">DNA-binding</keyword>
<accession>A0A3A1VHG4</accession>
<evidence type="ECO:0000259" key="4">
    <source>
        <dbReference type="PROSITE" id="PS01124"/>
    </source>
</evidence>
<dbReference type="Pfam" id="PF02311">
    <property type="entry name" value="AraC_binding"/>
    <property type="match status" value="1"/>
</dbReference>
<dbReference type="SUPFAM" id="SSF51215">
    <property type="entry name" value="Regulatory protein AraC"/>
    <property type="match status" value="1"/>
</dbReference>
<dbReference type="PANTHER" id="PTHR43280:SF28">
    <property type="entry name" value="HTH-TYPE TRANSCRIPTIONAL ACTIVATOR RHAS"/>
    <property type="match status" value="1"/>
</dbReference>
<comment type="caution">
    <text evidence="5">The sequence shown here is derived from an EMBL/GenBank/DDBJ whole genome shotgun (WGS) entry which is preliminary data.</text>
</comment>
<dbReference type="GO" id="GO:0043565">
    <property type="term" value="F:sequence-specific DNA binding"/>
    <property type="evidence" value="ECO:0007669"/>
    <property type="project" value="InterPro"/>
</dbReference>
<dbReference type="InterPro" id="IPR003313">
    <property type="entry name" value="AraC-bd"/>
</dbReference>
<dbReference type="InterPro" id="IPR014710">
    <property type="entry name" value="RmlC-like_jellyroll"/>
</dbReference>
<dbReference type="AlphaFoldDB" id="A0A3A1VHG4"/>
<organism evidence="5 6">
    <name type="scientific">Paenibacillus nanensis</name>
    <dbReference type="NCBI Taxonomy" id="393251"/>
    <lineage>
        <taxon>Bacteria</taxon>
        <taxon>Bacillati</taxon>
        <taxon>Bacillota</taxon>
        <taxon>Bacilli</taxon>
        <taxon>Bacillales</taxon>
        <taxon>Paenibacillaceae</taxon>
        <taxon>Paenibacillus</taxon>
    </lineage>
</organism>
<proteinExistence type="predicted"/>
<evidence type="ECO:0000313" key="5">
    <source>
        <dbReference type="EMBL" id="RIX59754.1"/>
    </source>
</evidence>
<name>A0A3A1VHG4_9BACL</name>
<keyword evidence="6" id="KW-1185">Reference proteome</keyword>
<dbReference type="Proteomes" id="UP000266482">
    <property type="component" value="Unassembled WGS sequence"/>
</dbReference>
<feature type="domain" description="HTH araC/xylS-type" evidence="4">
    <location>
        <begin position="178"/>
        <end position="276"/>
    </location>
</feature>
<dbReference type="Gene3D" id="1.10.10.60">
    <property type="entry name" value="Homeodomain-like"/>
    <property type="match status" value="2"/>
</dbReference>
<dbReference type="InterPro" id="IPR037923">
    <property type="entry name" value="HTH-like"/>
</dbReference>
<dbReference type="InterPro" id="IPR009057">
    <property type="entry name" value="Homeodomain-like_sf"/>
</dbReference>
<dbReference type="GO" id="GO:0003700">
    <property type="term" value="F:DNA-binding transcription factor activity"/>
    <property type="evidence" value="ECO:0007669"/>
    <property type="project" value="InterPro"/>
</dbReference>
<dbReference type="SMART" id="SM00342">
    <property type="entry name" value="HTH_ARAC"/>
    <property type="match status" value="1"/>
</dbReference>